<dbReference type="InterPro" id="IPR000515">
    <property type="entry name" value="MetI-like"/>
</dbReference>
<dbReference type="RefSeq" id="WP_015706090.1">
    <property type="nucleotide sequence ID" value="NC_015663.1"/>
</dbReference>
<keyword evidence="4 7" id="KW-0812">Transmembrane</keyword>
<feature type="transmembrane region" description="Helical" evidence="7">
    <location>
        <begin position="121"/>
        <end position="145"/>
    </location>
</feature>
<evidence type="ECO:0000256" key="4">
    <source>
        <dbReference type="ARBA" id="ARBA00022692"/>
    </source>
</evidence>
<evidence type="ECO:0000313" key="10">
    <source>
        <dbReference type="Proteomes" id="UP000008881"/>
    </source>
</evidence>
<evidence type="ECO:0000256" key="1">
    <source>
        <dbReference type="ARBA" id="ARBA00004429"/>
    </source>
</evidence>
<dbReference type="Pfam" id="PF00528">
    <property type="entry name" value="BPD_transp_1"/>
    <property type="match status" value="1"/>
</dbReference>
<feature type="domain" description="ABC transmembrane type-1" evidence="8">
    <location>
        <begin position="50"/>
        <end position="231"/>
    </location>
</feature>
<dbReference type="GO" id="GO:0055085">
    <property type="term" value="P:transmembrane transport"/>
    <property type="evidence" value="ECO:0007669"/>
    <property type="project" value="InterPro"/>
</dbReference>
<feature type="transmembrane region" description="Helical" evidence="7">
    <location>
        <begin position="96"/>
        <end position="115"/>
    </location>
</feature>
<organism evidence="9 10">
    <name type="scientific">Klebsiella aerogenes (strain ATCC 13048 / DSM 30053 / CCUG 1429 / JCM 1235 / KCTC 2190 / NBRC 13534 / NCIMB 10102 / NCTC 10006 / CDC 819-56)</name>
    <name type="common">Enterobacter aerogenes</name>
    <dbReference type="NCBI Taxonomy" id="1028307"/>
    <lineage>
        <taxon>Bacteria</taxon>
        <taxon>Pseudomonadati</taxon>
        <taxon>Pseudomonadota</taxon>
        <taxon>Gammaproteobacteria</taxon>
        <taxon>Enterobacterales</taxon>
        <taxon>Enterobacteriaceae</taxon>
        <taxon>Klebsiella/Raoultella group</taxon>
        <taxon>Klebsiella</taxon>
    </lineage>
</organism>
<dbReference type="HOGENOM" id="CLU_046113_7_0_6"/>
<dbReference type="eggNOG" id="COG1174">
    <property type="taxonomic scope" value="Bacteria"/>
</dbReference>
<dbReference type="GO" id="GO:0005886">
    <property type="term" value="C:plasma membrane"/>
    <property type="evidence" value="ECO:0007669"/>
    <property type="project" value="UniProtKB-SubCell"/>
</dbReference>
<dbReference type="SUPFAM" id="SSF161098">
    <property type="entry name" value="MetI-like"/>
    <property type="match status" value="1"/>
</dbReference>
<reference evidence="9 10" key="1">
    <citation type="journal article" date="2012" name="J. Bacteriol.">
        <title>Complete genome sequence of Enterobacter aerogenes KCTC 2190.</title>
        <authorList>
            <person name="Shin S.H."/>
            <person name="Kim S."/>
            <person name="Kim J.Y."/>
            <person name="Lee S."/>
            <person name="Um Y."/>
            <person name="Oh M.K."/>
            <person name="Kim Y.R."/>
            <person name="Lee J."/>
            <person name="Yang K.S."/>
        </authorList>
    </citation>
    <scope>NUCLEOTIDE SEQUENCE [LARGE SCALE GENOMIC DNA]</scope>
    <source>
        <strain evidence="9 10">KCTC 2190</strain>
    </source>
</reference>
<comment type="similarity">
    <text evidence="7">Belongs to the binding-protein-dependent transport system permease family.</text>
</comment>
<evidence type="ECO:0000256" key="6">
    <source>
        <dbReference type="ARBA" id="ARBA00023136"/>
    </source>
</evidence>
<keyword evidence="6 7" id="KW-0472">Membrane</keyword>
<dbReference type="PROSITE" id="PS50928">
    <property type="entry name" value="ABC_TM1"/>
    <property type="match status" value="1"/>
</dbReference>
<keyword evidence="10" id="KW-1185">Reference proteome</keyword>
<name>A0A0H3G3D2_KLEAK</name>
<dbReference type="EMBL" id="CP002824">
    <property type="protein sequence ID" value="AEG99654.1"/>
    <property type="molecule type" value="Genomic_DNA"/>
</dbReference>
<dbReference type="GeneID" id="93312927"/>
<feature type="transmembrane region" description="Helical" evidence="7">
    <location>
        <begin position="201"/>
        <end position="227"/>
    </location>
</feature>
<dbReference type="Proteomes" id="UP000008881">
    <property type="component" value="Chromosome"/>
</dbReference>
<comment type="subcellular location">
    <subcellularLocation>
        <location evidence="1">Cell inner membrane</location>
        <topology evidence="1">Multi-pass membrane protein</topology>
    </subcellularLocation>
    <subcellularLocation>
        <location evidence="7">Cell membrane</location>
        <topology evidence="7">Multi-pass membrane protein</topology>
    </subcellularLocation>
</comment>
<dbReference type="PANTHER" id="PTHR30177:SF32">
    <property type="entry name" value="GLYCINE BETAINE UPTAKE SYSTEM PERMEASE PROTEIN YEHW"/>
    <property type="match status" value="1"/>
</dbReference>
<accession>A0A0H3G3D2</accession>
<evidence type="ECO:0000256" key="7">
    <source>
        <dbReference type="RuleBase" id="RU363032"/>
    </source>
</evidence>
<dbReference type="GO" id="GO:0031460">
    <property type="term" value="P:glycine betaine transport"/>
    <property type="evidence" value="ECO:0007669"/>
    <property type="project" value="UniProtKB-ARBA"/>
</dbReference>
<dbReference type="CDD" id="cd06261">
    <property type="entry name" value="TM_PBP2"/>
    <property type="match status" value="1"/>
</dbReference>
<gene>
    <name evidence="9" type="ordered locus">EAE_23795</name>
</gene>
<dbReference type="OrthoDB" id="9801163at2"/>
<dbReference type="FunFam" id="1.10.3720.10:FF:000001">
    <property type="entry name" value="Glycine betaine ABC transporter, permease"/>
    <property type="match status" value="1"/>
</dbReference>
<evidence type="ECO:0000313" key="9">
    <source>
        <dbReference type="EMBL" id="AEG99654.1"/>
    </source>
</evidence>
<evidence type="ECO:0000256" key="2">
    <source>
        <dbReference type="ARBA" id="ARBA00022448"/>
    </source>
</evidence>
<evidence type="ECO:0000256" key="5">
    <source>
        <dbReference type="ARBA" id="ARBA00022989"/>
    </source>
</evidence>
<dbReference type="AlphaFoldDB" id="A0A0H3G3D2"/>
<keyword evidence="2 7" id="KW-0813">Transport</keyword>
<dbReference type="InterPro" id="IPR035906">
    <property type="entry name" value="MetI-like_sf"/>
</dbReference>
<dbReference type="Gene3D" id="1.10.3720.10">
    <property type="entry name" value="MetI-like"/>
    <property type="match status" value="1"/>
</dbReference>
<evidence type="ECO:0000256" key="3">
    <source>
        <dbReference type="ARBA" id="ARBA00022519"/>
    </source>
</evidence>
<feature type="transmembrane region" description="Helical" evidence="7">
    <location>
        <begin position="166"/>
        <end position="189"/>
    </location>
</feature>
<feature type="transmembrane region" description="Helical" evidence="7">
    <location>
        <begin position="54"/>
        <end position="75"/>
    </location>
</feature>
<keyword evidence="3" id="KW-0997">Cell inner membrane</keyword>
<evidence type="ECO:0000259" key="8">
    <source>
        <dbReference type="PROSITE" id="PS50928"/>
    </source>
</evidence>
<sequence length="245" mass="26071">MKALRDPLLWLVALFIALLLVLPHSAPLFSWLFPELPRPVYQQESFLALTLAHFWLVALSSLVATVIGIGAGVIVTRPAGREFRPLVETIAAMGQTFPPVAVLAIAVPVMGFGWQPALIALALYGILPVLQGTLAGLSSISPGVLNIAEGMGMSGWQRLCKVELPLAAPVMLAGIRTSAIVNIGTATIASTVGANTLGTPIIIGLSGFNTAYVLQGALLVALAAIIIDRFFERLNQWVSRHHREQ</sequence>
<keyword evidence="5 7" id="KW-1133">Transmembrane helix</keyword>
<dbReference type="KEGG" id="eae:EAE_23795"/>
<keyword evidence="3" id="KW-1003">Cell membrane</keyword>
<dbReference type="PANTHER" id="PTHR30177">
    <property type="entry name" value="GLYCINE BETAINE/L-PROLINE TRANSPORT SYSTEM PERMEASE PROTEIN PROW"/>
    <property type="match status" value="1"/>
</dbReference>
<dbReference type="InterPro" id="IPR051204">
    <property type="entry name" value="ABC_transp_perm/SBD"/>
</dbReference>
<proteinExistence type="inferred from homology"/>
<protein>
    <submittedName>
        <fullName evidence="9">Glycine betaine/choline ABC transporter membrane protein</fullName>
    </submittedName>
</protein>
<dbReference type="PATRIC" id="fig|1028307.3.peg.4714"/>